<keyword evidence="6" id="KW-0808">Transferase</keyword>
<keyword evidence="7" id="KW-1185">Reference proteome</keyword>
<dbReference type="InterPro" id="IPR036890">
    <property type="entry name" value="HATPase_C_sf"/>
</dbReference>
<dbReference type="SUPFAM" id="SSF47384">
    <property type="entry name" value="Homodimeric domain of signal transducing histidine kinase"/>
    <property type="match status" value="1"/>
</dbReference>
<evidence type="ECO:0000313" key="6">
    <source>
        <dbReference type="EMBL" id="MDT3404713.1"/>
    </source>
</evidence>
<dbReference type="Pfam" id="PF00512">
    <property type="entry name" value="HisKA"/>
    <property type="match status" value="1"/>
</dbReference>
<dbReference type="EC" id="2.7.13.3" evidence="2"/>
<feature type="transmembrane region" description="Helical" evidence="4">
    <location>
        <begin position="33"/>
        <end position="54"/>
    </location>
</feature>
<dbReference type="Gene3D" id="1.10.287.130">
    <property type="match status" value="1"/>
</dbReference>
<evidence type="ECO:0000256" key="3">
    <source>
        <dbReference type="ARBA" id="ARBA00022553"/>
    </source>
</evidence>
<feature type="transmembrane region" description="Helical" evidence="4">
    <location>
        <begin position="69"/>
        <end position="89"/>
    </location>
</feature>
<dbReference type="InterPro" id="IPR003594">
    <property type="entry name" value="HATPase_dom"/>
</dbReference>
<evidence type="ECO:0000256" key="1">
    <source>
        <dbReference type="ARBA" id="ARBA00000085"/>
    </source>
</evidence>
<dbReference type="InterPro" id="IPR004358">
    <property type="entry name" value="Sig_transdc_His_kin-like_C"/>
</dbReference>
<dbReference type="SMART" id="SM00387">
    <property type="entry name" value="HATPase_c"/>
    <property type="match status" value="1"/>
</dbReference>
<dbReference type="CDD" id="cd00082">
    <property type="entry name" value="HisKA"/>
    <property type="match status" value="1"/>
</dbReference>
<keyword evidence="3" id="KW-0597">Phosphoprotein</keyword>
<gene>
    <name evidence="6" type="ORF">QE417_003785</name>
</gene>
<evidence type="ECO:0000259" key="5">
    <source>
        <dbReference type="PROSITE" id="PS50109"/>
    </source>
</evidence>
<dbReference type="Gene3D" id="3.30.565.10">
    <property type="entry name" value="Histidine kinase-like ATPase, C-terminal domain"/>
    <property type="match status" value="1"/>
</dbReference>
<keyword evidence="4" id="KW-0472">Membrane</keyword>
<name>A0ABU3GY74_9SPHI</name>
<feature type="transmembrane region" description="Helical" evidence="4">
    <location>
        <begin position="155"/>
        <end position="172"/>
    </location>
</feature>
<reference evidence="7" key="1">
    <citation type="submission" date="2023-07" db="EMBL/GenBank/DDBJ databases">
        <title>Functional and genomic diversity of the sorghum phyllosphere microbiome.</title>
        <authorList>
            <person name="Shade A."/>
        </authorList>
    </citation>
    <scope>NUCLEOTIDE SEQUENCE [LARGE SCALE GENOMIC DNA]</scope>
    <source>
        <strain evidence="7">SORGH_AS_0422</strain>
    </source>
</reference>
<dbReference type="Pfam" id="PF02518">
    <property type="entry name" value="HATPase_c"/>
    <property type="match status" value="1"/>
</dbReference>
<comment type="catalytic activity">
    <reaction evidence="1">
        <text>ATP + protein L-histidine = ADP + protein N-phospho-L-histidine.</text>
        <dbReference type="EC" id="2.7.13.3"/>
    </reaction>
</comment>
<sequence>MKHLMETYYFKSIPKLYRIGYQKYYTLQNLNTIQVACIIFFILSVAIRFFVTVLPPSLTRIHNFPEFSIANWATIFITPVFYFVGHLLIKRLRSRGNGLQLSLAHTLLFSSYLLACGIVFTFIATSDPSNSIIIYLIALIAVAGVYTFEYQESVLLTLVNIFLFSILLLYTHADPTEILYNELLLIVLSGIFFFVSRHIYSYRASQHLQYRIIKEKNIEIEKASGFKNDVLGMVAHDLRNPIGAIESIAQLIEMDELDEDMQENMSMIKTSCRKALAIINDLLEVARNDNSNQMSESLVNMNDFLRSAIPVWERVSSFTNKLILTAPAQPVHALIDQEKFNRVLDNLISNAAKFSNDGDEIDIILSEQETYVQIEVTDHGVGIPTELIPNIFDRFSKSGRRGLKGEKSTGLGLSISKQIVEKHHGRIDVRSAEGTGTTFTIRLPRIK</sequence>
<dbReference type="PROSITE" id="PS50109">
    <property type="entry name" value="HIS_KIN"/>
    <property type="match status" value="1"/>
</dbReference>
<comment type="caution">
    <text evidence="6">The sequence shown here is derived from an EMBL/GenBank/DDBJ whole genome shotgun (WGS) entry which is preliminary data.</text>
</comment>
<dbReference type="InterPro" id="IPR005467">
    <property type="entry name" value="His_kinase_dom"/>
</dbReference>
<keyword evidence="4" id="KW-1133">Transmembrane helix</keyword>
<feature type="transmembrane region" description="Helical" evidence="4">
    <location>
        <begin position="130"/>
        <end position="148"/>
    </location>
</feature>
<feature type="transmembrane region" description="Helical" evidence="4">
    <location>
        <begin position="178"/>
        <end position="195"/>
    </location>
</feature>
<proteinExistence type="predicted"/>
<dbReference type="InterPro" id="IPR036097">
    <property type="entry name" value="HisK_dim/P_sf"/>
</dbReference>
<organism evidence="6 7">
    <name type="scientific">Mucilaginibacter terrae</name>
    <dbReference type="NCBI Taxonomy" id="1955052"/>
    <lineage>
        <taxon>Bacteria</taxon>
        <taxon>Pseudomonadati</taxon>
        <taxon>Bacteroidota</taxon>
        <taxon>Sphingobacteriia</taxon>
        <taxon>Sphingobacteriales</taxon>
        <taxon>Sphingobacteriaceae</taxon>
        <taxon>Mucilaginibacter</taxon>
    </lineage>
</organism>
<dbReference type="PRINTS" id="PR00344">
    <property type="entry name" value="BCTRLSENSOR"/>
</dbReference>
<keyword evidence="6" id="KW-0418">Kinase</keyword>
<dbReference type="PANTHER" id="PTHR43547">
    <property type="entry name" value="TWO-COMPONENT HISTIDINE KINASE"/>
    <property type="match status" value="1"/>
</dbReference>
<keyword evidence="4" id="KW-0812">Transmembrane</keyword>
<dbReference type="SMART" id="SM00388">
    <property type="entry name" value="HisKA"/>
    <property type="match status" value="1"/>
</dbReference>
<evidence type="ECO:0000256" key="2">
    <source>
        <dbReference type="ARBA" id="ARBA00012438"/>
    </source>
</evidence>
<accession>A0ABU3GY74</accession>
<feature type="transmembrane region" description="Helical" evidence="4">
    <location>
        <begin position="101"/>
        <end position="124"/>
    </location>
</feature>
<evidence type="ECO:0000313" key="7">
    <source>
        <dbReference type="Proteomes" id="UP001258315"/>
    </source>
</evidence>
<dbReference type="EMBL" id="JAVLVU010000001">
    <property type="protein sequence ID" value="MDT3404713.1"/>
    <property type="molecule type" value="Genomic_DNA"/>
</dbReference>
<dbReference type="PANTHER" id="PTHR43547:SF2">
    <property type="entry name" value="HYBRID SIGNAL TRANSDUCTION HISTIDINE KINASE C"/>
    <property type="match status" value="1"/>
</dbReference>
<feature type="domain" description="Histidine kinase" evidence="5">
    <location>
        <begin position="233"/>
        <end position="447"/>
    </location>
</feature>
<evidence type="ECO:0000256" key="4">
    <source>
        <dbReference type="SAM" id="Phobius"/>
    </source>
</evidence>
<dbReference type="RefSeq" id="WP_311952315.1">
    <property type="nucleotide sequence ID" value="NZ_JAVLVU010000001.1"/>
</dbReference>
<protein>
    <recommendedName>
        <fullName evidence="2">histidine kinase</fullName>
        <ecNumber evidence="2">2.7.13.3</ecNumber>
    </recommendedName>
</protein>
<dbReference type="Proteomes" id="UP001258315">
    <property type="component" value="Unassembled WGS sequence"/>
</dbReference>
<dbReference type="InterPro" id="IPR003661">
    <property type="entry name" value="HisK_dim/P_dom"/>
</dbReference>
<dbReference type="SUPFAM" id="SSF55874">
    <property type="entry name" value="ATPase domain of HSP90 chaperone/DNA topoisomerase II/histidine kinase"/>
    <property type="match status" value="1"/>
</dbReference>
<dbReference type="GO" id="GO:0004673">
    <property type="term" value="F:protein histidine kinase activity"/>
    <property type="evidence" value="ECO:0007669"/>
    <property type="project" value="UniProtKB-EC"/>
</dbReference>
<dbReference type="CDD" id="cd00075">
    <property type="entry name" value="HATPase"/>
    <property type="match status" value="1"/>
</dbReference>